<keyword evidence="7" id="KW-1185">Reference proteome</keyword>
<dbReference type="Gene3D" id="6.10.340.10">
    <property type="match status" value="1"/>
</dbReference>
<organism evidence="6 7">
    <name type="scientific">Paenibacillus physcomitrellae</name>
    <dbReference type="NCBI Taxonomy" id="1619311"/>
    <lineage>
        <taxon>Bacteria</taxon>
        <taxon>Bacillati</taxon>
        <taxon>Bacillota</taxon>
        <taxon>Bacilli</taxon>
        <taxon>Bacillales</taxon>
        <taxon>Paenibacillaceae</taxon>
        <taxon>Paenibacillus</taxon>
    </lineage>
</organism>
<keyword evidence="4" id="KW-0812">Transmembrane</keyword>
<feature type="domain" description="HAMP" evidence="5">
    <location>
        <begin position="354"/>
        <end position="400"/>
    </location>
</feature>
<evidence type="ECO:0000256" key="4">
    <source>
        <dbReference type="SAM" id="Phobius"/>
    </source>
</evidence>
<dbReference type="InterPro" id="IPR003660">
    <property type="entry name" value="HAMP_dom"/>
</dbReference>
<evidence type="ECO:0000313" key="6">
    <source>
        <dbReference type="EMBL" id="GGA29703.1"/>
    </source>
</evidence>
<comment type="caution">
    <text evidence="6">The sequence shown here is derived from an EMBL/GenBank/DDBJ whole genome shotgun (WGS) entry which is preliminary data.</text>
</comment>
<dbReference type="Pfam" id="PF00672">
    <property type="entry name" value="HAMP"/>
    <property type="match status" value="1"/>
</dbReference>
<evidence type="ECO:0000256" key="3">
    <source>
        <dbReference type="ARBA" id="ARBA00023136"/>
    </source>
</evidence>
<accession>A0ABQ1FW94</accession>
<evidence type="ECO:0000259" key="5">
    <source>
        <dbReference type="PROSITE" id="PS50885"/>
    </source>
</evidence>
<name>A0ABQ1FW94_9BACL</name>
<evidence type="ECO:0000256" key="2">
    <source>
        <dbReference type="ARBA" id="ARBA00022475"/>
    </source>
</evidence>
<dbReference type="SUPFAM" id="SSF158472">
    <property type="entry name" value="HAMP domain-like"/>
    <property type="match status" value="1"/>
</dbReference>
<dbReference type="PROSITE" id="PS50885">
    <property type="entry name" value="HAMP"/>
    <property type="match status" value="1"/>
</dbReference>
<keyword evidence="2" id="KW-1003">Cell membrane</keyword>
<dbReference type="SMART" id="SM00304">
    <property type="entry name" value="HAMP"/>
    <property type="match status" value="1"/>
</dbReference>
<keyword evidence="3 4" id="KW-0472">Membrane</keyword>
<proteinExistence type="predicted"/>
<gene>
    <name evidence="6" type="ORF">GCM10010917_13430</name>
</gene>
<protein>
    <recommendedName>
        <fullName evidence="5">HAMP domain-containing protein</fullName>
    </recommendedName>
</protein>
<reference evidence="7" key="1">
    <citation type="journal article" date="2019" name="Int. J. Syst. Evol. Microbiol.">
        <title>The Global Catalogue of Microorganisms (GCM) 10K type strain sequencing project: providing services to taxonomists for standard genome sequencing and annotation.</title>
        <authorList>
            <consortium name="The Broad Institute Genomics Platform"/>
            <consortium name="The Broad Institute Genome Sequencing Center for Infectious Disease"/>
            <person name="Wu L."/>
            <person name="Ma J."/>
        </authorList>
    </citation>
    <scope>NUCLEOTIDE SEQUENCE [LARGE SCALE GENOMIC DNA]</scope>
    <source>
        <strain evidence="7">CGMCC 1.15044</strain>
    </source>
</reference>
<feature type="transmembrane region" description="Helical" evidence="4">
    <location>
        <begin position="12"/>
        <end position="34"/>
    </location>
</feature>
<comment type="subcellular location">
    <subcellularLocation>
        <location evidence="1">Cell membrane</location>
    </subcellularLocation>
</comment>
<dbReference type="RefSeq" id="WP_157739358.1">
    <property type="nucleotide sequence ID" value="NZ_BMHF01000003.1"/>
</dbReference>
<feature type="transmembrane region" description="Helical" evidence="4">
    <location>
        <begin position="326"/>
        <end position="347"/>
    </location>
</feature>
<evidence type="ECO:0000313" key="7">
    <source>
        <dbReference type="Proteomes" id="UP000609323"/>
    </source>
</evidence>
<dbReference type="EMBL" id="BMHF01000003">
    <property type="protein sequence ID" value="GGA29703.1"/>
    <property type="molecule type" value="Genomic_DNA"/>
</dbReference>
<dbReference type="Proteomes" id="UP000609323">
    <property type="component" value="Unassembled WGS sequence"/>
</dbReference>
<keyword evidence="4" id="KW-1133">Transmembrane helix</keyword>
<dbReference type="CDD" id="cd06225">
    <property type="entry name" value="HAMP"/>
    <property type="match status" value="1"/>
</dbReference>
<evidence type="ECO:0000256" key="1">
    <source>
        <dbReference type="ARBA" id="ARBA00004236"/>
    </source>
</evidence>
<sequence>MMTSKSSLQQQFLLRVFIVLLVIILLSGVTQFYLIHRQIDRETQNQANQAASSLNNGVEETLLASESIEHQIDLKLVAYAKHIAVLLKGKKMDSLSSDELLNIKQELNITGFTVFEPKNDDIVGVASTDPNEIGFSMKQIGFYEAGQLLLSGGKPPIPGATLIENNMVVLPTAQSASHNEDPSFYKYAYYHPPGTDYVINPFIEANEVNQFTETSGPDAWITKIMKENPYLVEAAVLTPKVFADPTLEEKLYPPVKKVVNGSFSYQTESDLVKLKSMAKQPVKQSFVETVEGKKLYKLFVPIESDQVIYIALDYGKISKPLYRHSLISLLFGLLSLIALFMLTARFFSQIYKFIQKIILQIKQLEQGDLTAKSSLQDKGELGDLSSSVNAMADSLHQFLASTHEKATLMQRVAFILEAEADQSVEKALTMSINATAEARGSIDEIEFFLNQVKESLELKAGHAEVQPLIEQIDEIRQIFRDKTNNATLISITLSDLLKSLHGQSSELSGLSQSLLRQLEKFTYHK</sequence>